<keyword evidence="1" id="KW-0732">Signal</keyword>
<dbReference type="EMBL" id="JALQCW010000070">
    <property type="protein sequence ID" value="MCK9800765.1"/>
    <property type="molecule type" value="Genomic_DNA"/>
</dbReference>
<dbReference type="Proteomes" id="UP001155059">
    <property type="component" value="Unassembled WGS sequence"/>
</dbReference>
<proteinExistence type="predicted"/>
<evidence type="ECO:0000256" key="1">
    <source>
        <dbReference type="SAM" id="SignalP"/>
    </source>
</evidence>
<evidence type="ECO:0008006" key="4">
    <source>
        <dbReference type="Google" id="ProtNLM"/>
    </source>
</evidence>
<feature type="chain" id="PRO_5040740787" description="DUF3757 domain-containing protein" evidence="1">
    <location>
        <begin position="23"/>
        <end position="145"/>
    </location>
</feature>
<protein>
    <recommendedName>
        <fullName evidence="4">DUF3757 domain-containing protein</fullName>
    </recommendedName>
</protein>
<comment type="caution">
    <text evidence="2">The sequence shown here is derived from an EMBL/GenBank/DDBJ whole genome shotgun (WGS) entry which is preliminary data.</text>
</comment>
<dbReference type="AlphaFoldDB" id="A0A9X2C8G6"/>
<gene>
    <name evidence="2" type="ORF">M1B34_24565</name>
</gene>
<feature type="signal peptide" evidence="1">
    <location>
        <begin position="1"/>
        <end position="22"/>
    </location>
</feature>
<reference evidence="2 3" key="2">
    <citation type="journal article" date="2023" name="Plant Pathol.">
        <title>Dismantling and reorganizing Pseudomonas marginalis sensu#lato.</title>
        <authorList>
            <person name="Sawada H."/>
            <person name="Fujikawa T."/>
            <person name="Satou M."/>
        </authorList>
    </citation>
    <scope>NUCLEOTIDE SEQUENCE [LARGE SCALE GENOMIC DNA]</scope>
    <source>
        <strain evidence="2 3">MAFF 302030</strain>
    </source>
</reference>
<reference evidence="2 3" key="1">
    <citation type="journal article" date="2022" name="Int. J. Syst. Evol. Microbiol.">
        <title>Pseudomonas aegrilactucae sp. nov. and Pseudomonas morbosilactucae sp. nov., pathogens causing bacterial rot of lettuce in Japan.</title>
        <authorList>
            <person name="Sawada H."/>
            <person name="Fujikawa T."/>
            <person name="Satou M."/>
        </authorList>
    </citation>
    <scope>NUCLEOTIDE SEQUENCE [LARGE SCALE GENOMIC DNA]</scope>
    <source>
        <strain evidence="2 3">MAFF 302030</strain>
    </source>
</reference>
<accession>A0A9X2C8G6</accession>
<evidence type="ECO:0000313" key="3">
    <source>
        <dbReference type="Proteomes" id="UP001155059"/>
    </source>
</evidence>
<name>A0A9X2C8G6_9PSED</name>
<sequence length="145" mass="15778">MQPFSLRHTLCALLLTGSSAFAADPQETHLYYGMVPGEYAVIGQEPDGGAAYRGHASIRFENGALSLVKTVNGITTRAIGKVTRTTIAKADVLSFTWPEHGATCLVRGDLDNYSRLTCYWTRNGVDHKAPGLEAYFPTATWPQAE</sequence>
<evidence type="ECO:0000313" key="2">
    <source>
        <dbReference type="EMBL" id="MCK9800765.1"/>
    </source>
</evidence>
<dbReference type="RefSeq" id="WP_268266455.1">
    <property type="nucleotide sequence ID" value="NZ_JALQCW010000070.1"/>
</dbReference>
<organism evidence="2 3">
    <name type="scientific">Pseudomonas morbosilactucae</name>
    <dbReference type="NCBI Taxonomy" id="2938197"/>
    <lineage>
        <taxon>Bacteria</taxon>
        <taxon>Pseudomonadati</taxon>
        <taxon>Pseudomonadota</taxon>
        <taxon>Gammaproteobacteria</taxon>
        <taxon>Pseudomonadales</taxon>
        <taxon>Pseudomonadaceae</taxon>
        <taxon>Pseudomonas</taxon>
    </lineage>
</organism>